<comment type="caution">
    <text evidence="1">The sequence shown here is derived from an EMBL/GenBank/DDBJ whole genome shotgun (WGS) entry which is preliminary data.</text>
</comment>
<keyword evidence="2" id="KW-1185">Reference proteome</keyword>
<gene>
    <name evidence="1" type="ORF">H7993_01140</name>
</gene>
<accession>A0A7X1G242</accession>
<name>A0A7X1G242_9PSED</name>
<dbReference type="PANTHER" id="PTHR30348:SF14">
    <property type="entry name" value="BLR8050 PROTEIN"/>
    <property type="match status" value="1"/>
</dbReference>
<dbReference type="EMBL" id="JACMYH010000001">
    <property type="protein sequence ID" value="MBC2676983.1"/>
    <property type="molecule type" value="Genomic_DNA"/>
</dbReference>
<evidence type="ECO:0000313" key="2">
    <source>
        <dbReference type="Proteomes" id="UP000546173"/>
    </source>
</evidence>
<dbReference type="Gene3D" id="3.20.20.410">
    <property type="entry name" value="Protein of unknown function UPF0759"/>
    <property type="match status" value="1"/>
</dbReference>
<sequence length="247" mass="27583">MNSHSIRVGCAGWSLSREHAERFAADGTHLQRYASKLNCVEINSSFYRPHRPQTYARWAASVPDDFSFSVKVPKQITHVQRLEECAVALDEFQAQCGQLGDKLGCLLVQLPPSLVFDAQVAEDFFSCLRERFVGPVVVEPRHPSWVEAEPLLQAQRIAQAAVDPSRIATDPTPGGWRGFRYWRLHGSPRIYHDAYDAEYLSRLRVILAEAAADAEVWCVFDNTASGAALANALDIRYPPRRCCGVPG</sequence>
<dbReference type="PANTHER" id="PTHR30348">
    <property type="entry name" value="UNCHARACTERIZED PROTEIN YECE"/>
    <property type="match status" value="1"/>
</dbReference>
<dbReference type="InterPro" id="IPR002763">
    <property type="entry name" value="DUF72"/>
</dbReference>
<dbReference type="AlphaFoldDB" id="A0A7X1G242"/>
<proteinExistence type="predicted"/>
<dbReference type="SUPFAM" id="SSF117396">
    <property type="entry name" value="TM1631-like"/>
    <property type="match status" value="1"/>
</dbReference>
<organism evidence="1 2">
    <name type="scientific">Pseudomonas baltica</name>
    <dbReference type="NCBI Taxonomy" id="2762576"/>
    <lineage>
        <taxon>Bacteria</taxon>
        <taxon>Pseudomonadati</taxon>
        <taxon>Pseudomonadota</taxon>
        <taxon>Gammaproteobacteria</taxon>
        <taxon>Pseudomonadales</taxon>
        <taxon>Pseudomonadaceae</taxon>
        <taxon>Pseudomonas</taxon>
    </lineage>
</organism>
<evidence type="ECO:0000313" key="1">
    <source>
        <dbReference type="EMBL" id="MBC2676983.1"/>
    </source>
</evidence>
<reference evidence="1 2" key="1">
    <citation type="submission" date="2020-08" db="EMBL/GenBank/DDBJ databases">
        <title>Pseudomonas sp. nov.</title>
        <authorList>
            <person name="Gieschler S."/>
            <person name="Fiedler G."/>
            <person name="Brinks E."/>
            <person name="Boehnlein C."/>
            <person name="Franz C.M.A.P."/>
            <person name="Kabisch J."/>
        </authorList>
    </citation>
    <scope>NUCLEOTIDE SEQUENCE [LARGE SCALE GENOMIC DNA]</scope>
    <source>
        <strain evidence="1 2">MBT-2</strain>
    </source>
</reference>
<dbReference type="InterPro" id="IPR036520">
    <property type="entry name" value="UPF0759_sf"/>
</dbReference>
<dbReference type="Proteomes" id="UP000546173">
    <property type="component" value="Unassembled WGS sequence"/>
</dbReference>
<dbReference type="Pfam" id="PF01904">
    <property type="entry name" value="DUF72"/>
    <property type="match status" value="1"/>
</dbReference>
<protein>
    <submittedName>
        <fullName evidence="1">DUF72 domain-containing protein</fullName>
    </submittedName>
</protein>